<dbReference type="EMBL" id="UZAH01028535">
    <property type="protein sequence ID" value="VDP00801.1"/>
    <property type="molecule type" value="Genomic_DNA"/>
</dbReference>
<reference evidence="3" key="2">
    <citation type="submission" date="2019-09" db="UniProtKB">
        <authorList>
            <consortium name="WormBaseParasite"/>
        </authorList>
    </citation>
    <scope>IDENTIFICATION</scope>
</reference>
<sequence>MSCINGQDQPGCQVFYTFINTSTNTKNAAFVEVDHKVITRRVFIQFLQALFKRKCQCFKIQNHFQALVEREKLELQNEQLLKQWEEALEYVTTVSRSDFIDEPWLTDQASVDCSITFGFIIKDFSAFLNLIYKLYFRDKNCIAANRTRF</sequence>
<name>A0A183G0Y7_HELPZ</name>
<keyword evidence="2" id="KW-1185">Reference proteome</keyword>
<dbReference type="WBParaSite" id="HPBE_0001479401-mRNA-1">
    <property type="protein sequence ID" value="HPBE_0001479401-mRNA-1"/>
    <property type="gene ID" value="HPBE_0001479401"/>
</dbReference>
<evidence type="ECO:0000313" key="2">
    <source>
        <dbReference type="Proteomes" id="UP000050761"/>
    </source>
</evidence>
<gene>
    <name evidence="1" type="ORF">HPBE_LOCUS14795</name>
</gene>
<accession>A0A3P7ZMC9</accession>
<protein>
    <submittedName>
        <fullName evidence="1 3">Uncharacterized protein</fullName>
    </submittedName>
</protein>
<dbReference type="Proteomes" id="UP000050761">
    <property type="component" value="Unassembled WGS sequence"/>
</dbReference>
<evidence type="ECO:0000313" key="3">
    <source>
        <dbReference type="WBParaSite" id="HPBE_0001479401-mRNA-1"/>
    </source>
</evidence>
<reference evidence="1 2" key="1">
    <citation type="submission" date="2018-11" db="EMBL/GenBank/DDBJ databases">
        <authorList>
            <consortium name="Pathogen Informatics"/>
        </authorList>
    </citation>
    <scope>NUCLEOTIDE SEQUENCE [LARGE SCALE GENOMIC DNA]</scope>
</reference>
<evidence type="ECO:0000313" key="1">
    <source>
        <dbReference type="EMBL" id="VDP00801.1"/>
    </source>
</evidence>
<dbReference type="AlphaFoldDB" id="A0A183G0Y7"/>
<accession>A0A183G0Y7</accession>
<proteinExistence type="predicted"/>
<organism evidence="2 3">
    <name type="scientific">Heligmosomoides polygyrus</name>
    <name type="common">Parasitic roundworm</name>
    <dbReference type="NCBI Taxonomy" id="6339"/>
    <lineage>
        <taxon>Eukaryota</taxon>
        <taxon>Metazoa</taxon>
        <taxon>Ecdysozoa</taxon>
        <taxon>Nematoda</taxon>
        <taxon>Chromadorea</taxon>
        <taxon>Rhabditida</taxon>
        <taxon>Rhabditina</taxon>
        <taxon>Rhabditomorpha</taxon>
        <taxon>Strongyloidea</taxon>
        <taxon>Heligmosomidae</taxon>
        <taxon>Heligmosomoides</taxon>
    </lineage>
</organism>